<gene>
    <name evidence="1" type="ORF">MtrunA17_Chr2g0311421</name>
</gene>
<comment type="caution">
    <text evidence="1">The sequence shown here is derived from an EMBL/GenBank/DDBJ whole genome shotgun (WGS) entry which is preliminary data.</text>
</comment>
<proteinExistence type="predicted"/>
<evidence type="ECO:0000313" key="1">
    <source>
        <dbReference type="EMBL" id="RHN74531.1"/>
    </source>
</evidence>
<sequence length="46" mass="5771">MMYIIYMGLHNLLDYDYPCNKMHRQQSTIDNIKMKEEHKMEDKEYK</sequence>
<reference evidence="2" key="1">
    <citation type="journal article" date="2018" name="Nat. Plants">
        <title>Whole-genome landscape of Medicago truncatula symbiotic genes.</title>
        <authorList>
            <person name="Pecrix Y."/>
            <person name="Staton S.E."/>
            <person name="Sallet E."/>
            <person name="Lelandais-Briere C."/>
            <person name="Moreau S."/>
            <person name="Carrere S."/>
            <person name="Blein T."/>
            <person name="Jardinaud M.F."/>
            <person name="Latrasse D."/>
            <person name="Zouine M."/>
            <person name="Zahm M."/>
            <person name="Kreplak J."/>
            <person name="Mayjonade B."/>
            <person name="Satge C."/>
            <person name="Perez M."/>
            <person name="Cauet S."/>
            <person name="Marande W."/>
            <person name="Chantry-Darmon C."/>
            <person name="Lopez-Roques C."/>
            <person name="Bouchez O."/>
            <person name="Berard A."/>
            <person name="Debelle F."/>
            <person name="Munos S."/>
            <person name="Bendahmane A."/>
            <person name="Berges H."/>
            <person name="Niebel A."/>
            <person name="Buitink J."/>
            <person name="Frugier F."/>
            <person name="Benhamed M."/>
            <person name="Crespi M."/>
            <person name="Gouzy J."/>
            <person name="Gamas P."/>
        </authorList>
    </citation>
    <scope>NUCLEOTIDE SEQUENCE [LARGE SCALE GENOMIC DNA]</scope>
    <source>
        <strain evidence="2">cv. Jemalong A17</strain>
    </source>
</reference>
<dbReference type="EMBL" id="PSQE01000002">
    <property type="protein sequence ID" value="RHN74531.1"/>
    <property type="molecule type" value="Genomic_DNA"/>
</dbReference>
<accession>A0A396JD38</accession>
<name>A0A396JD38_MEDTR</name>
<evidence type="ECO:0000313" key="2">
    <source>
        <dbReference type="Proteomes" id="UP000265566"/>
    </source>
</evidence>
<dbReference type="Proteomes" id="UP000265566">
    <property type="component" value="Chromosome 2"/>
</dbReference>
<dbReference type="Gramene" id="rna10618">
    <property type="protein sequence ID" value="RHN74531.1"/>
    <property type="gene ID" value="gene10618"/>
</dbReference>
<protein>
    <submittedName>
        <fullName evidence="1">Uncharacterized protein</fullName>
    </submittedName>
</protein>
<organism evidence="1 2">
    <name type="scientific">Medicago truncatula</name>
    <name type="common">Barrel medic</name>
    <name type="synonym">Medicago tribuloides</name>
    <dbReference type="NCBI Taxonomy" id="3880"/>
    <lineage>
        <taxon>Eukaryota</taxon>
        <taxon>Viridiplantae</taxon>
        <taxon>Streptophyta</taxon>
        <taxon>Embryophyta</taxon>
        <taxon>Tracheophyta</taxon>
        <taxon>Spermatophyta</taxon>
        <taxon>Magnoliopsida</taxon>
        <taxon>eudicotyledons</taxon>
        <taxon>Gunneridae</taxon>
        <taxon>Pentapetalae</taxon>
        <taxon>rosids</taxon>
        <taxon>fabids</taxon>
        <taxon>Fabales</taxon>
        <taxon>Fabaceae</taxon>
        <taxon>Papilionoideae</taxon>
        <taxon>50 kb inversion clade</taxon>
        <taxon>NPAAA clade</taxon>
        <taxon>Hologalegina</taxon>
        <taxon>IRL clade</taxon>
        <taxon>Trifolieae</taxon>
        <taxon>Medicago</taxon>
    </lineage>
</organism>
<dbReference type="AlphaFoldDB" id="A0A396JD38"/>